<feature type="transmembrane region" description="Helical" evidence="7">
    <location>
        <begin position="334"/>
        <end position="355"/>
    </location>
</feature>
<comment type="subcellular location">
    <subcellularLocation>
        <location evidence="1">Cell membrane</location>
        <topology evidence="1">Multi-pass membrane protein</topology>
    </subcellularLocation>
</comment>
<keyword evidence="2" id="KW-1003">Cell membrane</keyword>
<dbReference type="InterPro" id="IPR002293">
    <property type="entry name" value="AA/rel_permease1"/>
</dbReference>
<dbReference type="Proteomes" id="UP001501231">
    <property type="component" value="Unassembled WGS sequence"/>
</dbReference>
<feature type="transmembrane region" description="Helical" evidence="7">
    <location>
        <begin position="35"/>
        <end position="68"/>
    </location>
</feature>
<name>A0ABP5WUI9_9ACTN</name>
<reference evidence="9" key="1">
    <citation type="journal article" date="2019" name="Int. J. Syst. Evol. Microbiol.">
        <title>The Global Catalogue of Microorganisms (GCM) 10K type strain sequencing project: providing services to taxonomists for standard genome sequencing and annotation.</title>
        <authorList>
            <consortium name="The Broad Institute Genomics Platform"/>
            <consortium name="The Broad Institute Genome Sequencing Center for Infectious Disease"/>
            <person name="Wu L."/>
            <person name="Ma J."/>
        </authorList>
    </citation>
    <scope>NUCLEOTIDE SEQUENCE [LARGE SCALE GENOMIC DNA]</scope>
    <source>
        <strain evidence="9">JCM 3325</strain>
    </source>
</reference>
<dbReference type="PANTHER" id="PTHR42770:SF7">
    <property type="entry name" value="MEMBRANE PROTEIN"/>
    <property type="match status" value="1"/>
</dbReference>
<dbReference type="Pfam" id="PF13520">
    <property type="entry name" value="AA_permease_2"/>
    <property type="match status" value="1"/>
</dbReference>
<keyword evidence="9" id="KW-1185">Reference proteome</keyword>
<organism evidence="8 9">
    <name type="scientific">Actinomadura vinacea</name>
    <dbReference type="NCBI Taxonomy" id="115336"/>
    <lineage>
        <taxon>Bacteria</taxon>
        <taxon>Bacillati</taxon>
        <taxon>Actinomycetota</taxon>
        <taxon>Actinomycetes</taxon>
        <taxon>Streptosporangiales</taxon>
        <taxon>Thermomonosporaceae</taxon>
        <taxon>Actinomadura</taxon>
    </lineage>
</organism>
<sequence length="491" mass="51005">MTASTRPGGSSAPGIGFFRNVAQPLSVSGPSAGTAILPATMVAVTGTAGAGSFLLGLVAGSLIVYVFASLARQFSSAGAAYHYAGVLCGVRVAILVGWAYLVTYLAFAGSVLSNEANFVGVAIRYADGPSVPWPLVAFVLWAVCMVIVMRRIEFNTGFQVSMETLGVLSLLVVGVTVLVKAGGDGGGLGLDAFSLDGVSPGRLFLGIALALGAFGGFESGASLSEETDRPARTVPAGMWTCLLLSGVLYIFACWFINIGFRGDVKRLAASPAPLFELAESHFGRWVAFTMTVVVVLAGLSTVTAASTGAIRTLFAMGRDGLLRGGFSDSPGAGIPRRVVLLCALPILGLSVGFFWTSAYMAFQYVATAAALMLTAVYLSIVMISVPWFARMRSWPRAAAGVAASALLGYALYASVDSQTAPALRALPYIDLLLIAVAGVFVLVAAPVVRRVNASPHWREGREHRDRLLAERASAPARTASSASIDTSRSAP</sequence>
<keyword evidence="4 7" id="KW-1133">Transmembrane helix</keyword>
<evidence type="ECO:0000313" key="8">
    <source>
        <dbReference type="EMBL" id="GAA2436566.1"/>
    </source>
</evidence>
<feature type="transmembrane region" description="Helical" evidence="7">
    <location>
        <begin position="203"/>
        <end position="224"/>
    </location>
</feature>
<evidence type="ECO:0000313" key="9">
    <source>
        <dbReference type="Proteomes" id="UP001501231"/>
    </source>
</evidence>
<evidence type="ECO:0000256" key="2">
    <source>
        <dbReference type="ARBA" id="ARBA00022475"/>
    </source>
</evidence>
<keyword evidence="5 7" id="KW-0472">Membrane</keyword>
<accession>A0ABP5WUI9</accession>
<dbReference type="PANTHER" id="PTHR42770">
    <property type="entry name" value="AMINO ACID TRANSPORTER-RELATED"/>
    <property type="match status" value="1"/>
</dbReference>
<feature type="region of interest" description="Disordered" evidence="6">
    <location>
        <begin position="470"/>
        <end position="491"/>
    </location>
</feature>
<feature type="transmembrane region" description="Helical" evidence="7">
    <location>
        <begin position="361"/>
        <end position="385"/>
    </location>
</feature>
<evidence type="ECO:0000256" key="5">
    <source>
        <dbReference type="ARBA" id="ARBA00023136"/>
    </source>
</evidence>
<feature type="transmembrane region" description="Helical" evidence="7">
    <location>
        <begin position="236"/>
        <end position="257"/>
    </location>
</feature>
<evidence type="ECO:0000256" key="7">
    <source>
        <dbReference type="SAM" id="Phobius"/>
    </source>
</evidence>
<protein>
    <submittedName>
        <fullName evidence="8">Amino acid permease</fullName>
    </submittedName>
</protein>
<evidence type="ECO:0000256" key="3">
    <source>
        <dbReference type="ARBA" id="ARBA00022692"/>
    </source>
</evidence>
<keyword evidence="3 7" id="KW-0812">Transmembrane</keyword>
<feature type="transmembrane region" description="Helical" evidence="7">
    <location>
        <begin position="397"/>
        <end position="415"/>
    </location>
</feature>
<dbReference type="InterPro" id="IPR050367">
    <property type="entry name" value="APC_superfamily"/>
</dbReference>
<dbReference type="PIRSF" id="PIRSF006060">
    <property type="entry name" value="AA_transporter"/>
    <property type="match status" value="1"/>
</dbReference>
<dbReference type="Gene3D" id="1.20.1740.10">
    <property type="entry name" value="Amino acid/polyamine transporter I"/>
    <property type="match status" value="1"/>
</dbReference>
<proteinExistence type="predicted"/>
<dbReference type="RefSeq" id="WP_344593314.1">
    <property type="nucleotide sequence ID" value="NZ_BAAARW010000021.1"/>
</dbReference>
<dbReference type="EMBL" id="BAAARW010000021">
    <property type="protein sequence ID" value="GAA2436566.1"/>
    <property type="molecule type" value="Genomic_DNA"/>
</dbReference>
<feature type="transmembrane region" description="Helical" evidence="7">
    <location>
        <begin position="164"/>
        <end position="183"/>
    </location>
</feature>
<feature type="transmembrane region" description="Helical" evidence="7">
    <location>
        <begin position="133"/>
        <end position="152"/>
    </location>
</feature>
<feature type="transmembrane region" description="Helical" evidence="7">
    <location>
        <begin position="285"/>
        <end position="314"/>
    </location>
</feature>
<evidence type="ECO:0000256" key="4">
    <source>
        <dbReference type="ARBA" id="ARBA00022989"/>
    </source>
</evidence>
<evidence type="ECO:0000256" key="1">
    <source>
        <dbReference type="ARBA" id="ARBA00004651"/>
    </source>
</evidence>
<gene>
    <name evidence="8" type="ORF">GCM10010191_59160</name>
</gene>
<feature type="compositionally biased region" description="Low complexity" evidence="6">
    <location>
        <begin position="470"/>
        <end position="483"/>
    </location>
</feature>
<comment type="caution">
    <text evidence="8">The sequence shown here is derived from an EMBL/GenBank/DDBJ whole genome shotgun (WGS) entry which is preliminary data.</text>
</comment>
<feature type="transmembrane region" description="Helical" evidence="7">
    <location>
        <begin position="80"/>
        <end position="107"/>
    </location>
</feature>
<evidence type="ECO:0000256" key="6">
    <source>
        <dbReference type="SAM" id="MobiDB-lite"/>
    </source>
</evidence>
<feature type="transmembrane region" description="Helical" evidence="7">
    <location>
        <begin position="427"/>
        <end position="448"/>
    </location>
</feature>